<evidence type="ECO:0000313" key="1">
    <source>
        <dbReference type="EMBL" id="KAH6894167.1"/>
    </source>
</evidence>
<organism evidence="1 2">
    <name type="scientific">Thelonectria olida</name>
    <dbReference type="NCBI Taxonomy" id="1576542"/>
    <lineage>
        <taxon>Eukaryota</taxon>
        <taxon>Fungi</taxon>
        <taxon>Dikarya</taxon>
        <taxon>Ascomycota</taxon>
        <taxon>Pezizomycotina</taxon>
        <taxon>Sordariomycetes</taxon>
        <taxon>Hypocreomycetidae</taxon>
        <taxon>Hypocreales</taxon>
        <taxon>Nectriaceae</taxon>
        <taxon>Thelonectria</taxon>
    </lineage>
</organism>
<keyword evidence="2" id="KW-1185">Reference proteome</keyword>
<name>A0A9P9AS74_9HYPO</name>
<dbReference type="InterPro" id="IPR052184">
    <property type="entry name" value="SDR_enzymes"/>
</dbReference>
<dbReference type="SUPFAM" id="SSF51735">
    <property type="entry name" value="NAD(P)-binding Rossmann-fold domains"/>
    <property type="match status" value="1"/>
</dbReference>
<sequence length="259" mass="27873">MPSVLIVGATRGLGASLAKHYVAHDDTTVYGTSRSDSHPDNFPSEVKWLSGVDLTSAKVGDKIVSALNGEQKQLDIVIISAGYFATEDFSSEKGPNWEQEQRMYTTSSIAPVFIVHRLSHAGLLQKGSKIVLVSSEAGSIGLRHEKEGGGNYAHHASKAALNMAGRLLSLDLRPKGVIVSIVHPGFMRTEMTAGVGYDKYWDDGGAVTPDEAATTLVEWTANLDMSKTGEYWAPRGPKDIGTAEDVLGRDLSTPLHLPW</sequence>
<dbReference type="Proteomes" id="UP000777438">
    <property type="component" value="Unassembled WGS sequence"/>
</dbReference>
<evidence type="ECO:0000313" key="2">
    <source>
        <dbReference type="Proteomes" id="UP000777438"/>
    </source>
</evidence>
<dbReference type="PANTHER" id="PTHR45458:SF2">
    <property type="entry name" value="OXIDOREDUCTASE, SHORT CHAIN DEHYDROGENASE_REDUCTASE FAMILY SUPERFAMILY (AFU_ORTHOLOGUE AFUA_3G13450)"/>
    <property type="match status" value="1"/>
</dbReference>
<dbReference type="InterPro" id="IPR002347">
    <property type="entry name" value="SDR_fam"/>
</dbReference>
<dbReference type="Gene3D" id="3.40.50.720">
    <property type="entry name" value="NAD(P)-binding Rossmann-like Domain"/>
    <property type="match status" value="1"/>
</dbReference>
<dbReference type="Pfam" id="PF00106">
    <property type="entry name" value="adh_short"/>
    <property type="match status" value="1"/>
</dbReference>
<protein>
    <submittedName>
        <fullName evidence="1">Oxidoreductase</fullName>
    </submittedName>
</protein>
<dbReference type="InterPro" id="IPR036291">
    <property type="entry name" value="NAD(P)-bd_dom_sf"/>
</dbReference>
<accession>A0A9P9AS74</accession>
<dbReference type="OrthoDB" id="7289984at2759"/>
<dbReference type="AlphaFoldDB" id="A0A9P9AS74"/>
<comment type="caution">
    <text evidence="1">The sequence shown here is derived from an EMBL/GenBank/DDBJ whole genome shotgun (WGS) entry which is preliminary data.</text>
</comment>
<dbReference type="EMBL" id="JAGPYM010000005">
    <property type="protein sequence ID" value="KAH6894167.1"/>
    <property type="molecule type" value="Genomic_DNA"/>
</dbReference>
<dbReference type="GO" id="GO:0016616">
    <property type="term" value="F:oxidoreductase activity, acting on the CH-OH group of donors, NAD or NADP as acceptor"/>
    <property type="evidence" value="ECO:0007669"/>
    <property type="project" value="TreeGrafter"/>
</dbReference>
<dbReference type="PRINTS" id="PR00081">
    <property type="entry name" value="GDHRDH"/>
</dbReference>
<gene>
    <name evidence="1" type="ORF">B0T10DRAFT_479721</name>
</gene>
<proteinExistence type="predicted"/>
<dbReference type="PANTHER" id="PTHR45458">
    <property type="entry name" value="SHORT-CHAIN DEHYDROGENASE/REDUCTASE SDR"/>
    <property type="match status" value="1"/>
</dbReference>
<reference evidence="1 2" key="1">
    <citation type="journal article" date="2021" name="Nat. Commun.">
        <title>Genetic determinants of endophytism in the Arabidopsis root mycobiome.</title>
        <authorList>
            <person name="Mesny F."/>
            <person name="Miyauchi S."/>
            <person name="Thiergart T."/>
            <person name="Pickel B."/>
            <person name="Atanasova L."/>
            <person name="Karlsson M."/>
            <person name="Huettel B."/>
            <person name="Barry K.W."/>
            <person name="Haridas S."/>
            <person name="Chen C."/>
            <person name="Bauer D."/>
            <person name="Andreopoulos W."/>
            <person name="Pangilinan J."/>
            <person name="LaButti K."/>
            <person name="Riley R."/>
            <person name="Lipzen A."/>
            <person name="Clum A."/>
            <person name="Drula E."/>
            <person name="Henrissat B."/>
            <person name="Kohler A."/>
            <person name="Grigoriev I.V."/>
            <person name="Martin F.M."/>
            <person name="Hacquard S."/>
        </authorList>
    </citation>
    <scope>NUCLEOTIDE SEQUENCE [LARGE SCALE GENOMIC DNA]</scope>
    <source>
        <strain evidence="1 2">MPI-CAGE-CH-0241</strain>
    </source>
</reference>